<dbReference type="GO" id="GO:0003677">
    <property type="term" value="F:DNA binding"/>
    <property type="evidence" value="ECO:0007669"/>
    <property type="project" value="TreeGrafter"/>
</dbReference>
<dbReference type="GO" id="GO:0032791">
    <property type="term" value="F:lead ion binding"/>
    <property type="evidence" value="ECO:0007669"/>
    <property type="project" value="TreeGrafter"/>
</dbReference>
<dbReference type="InterPro" id="IPR001845">
    <property type="entry name" value="HTH_ArsR_DNA-bd_dom"/>
</dbReference>
<proteinExistence type="predicted"/>
<dbReference type="PANTHER" id="PTHR39168">
    <property type="entry name" value="TRANSCRIPTIONAL REGULATOR-RELATED"/>
    <property type="match status" value="1"/>
</dbReference>
<gene>
    <name evidence="3" type="ORF">DQ392_01705</name>
</gene>
<dbReference type="PANTHER" id="PTHR39168:SF1">
    <property type="entry name" value="TRANSCRIPTIONAL REGULATORY PROTEIN"/>
    <property type="match status" value="1"/>
</dbReference>
<dbReference type="GO" id="GO:0010288">
    <property type="term" value="P:response to lead ion"/>
    <property type="evidence" value="ECO:0007669"/>
    <property type="project" value="TreeGrafter"/>
</dbReference>
<dbReference type="InterPro" id="IPR036390">
    <property type="entry name" value="WH_DNA-bd_sf"/>
</dbReference>
<dbReference type="EMBL" id="QOIM01000018">
    <property type="protein sequence ID" value="RCG25309.1"/>
    <property type="molecule type" value="Genomic_DNA"/>
</dbReference>
<dbReference type="GO" id="GO:0046686">
    <property type="term" value="P:response to cadmium ion"/>
    <property type="evidence" value="ECO:0007669"/>
    <property type="project" value="TreeGrafter"/>
</dbReference>
<evidence type="ECO:0000256" key="1">
    <source>
        <dbReference type="SAM" id="MobiDB-lite"/>
    </source>
</evidence>
<dbReference type="OrthoDB" id="3232131at2"/>
<feature type="compositionally biased region" description="Low complexity" evidence="1">
    <location>
        <begin position="18"/>
        <end position="37"/>
    </location>
</feature>
<sequence>MRGPYPGRVKTSPRERSGAAPRPATTGTAARPSSGGAPHEETHNAVAAHRGDADLAAVGALLADPGRCRVLLALDDGRALPATLLAAEAGVAPSTASGHLRKLVDAGMLTVERHGRHRYYRLAGEHVARLLETLAQLSPAQPVRSLRRHTRAQALRRARTCYDHLAGRLGVELMRVLLEKGHLVGGDGLFDPSVAERDRLSGSGHDIDYRLTPQGETFLAAFGVTWPPRRAAVRYCVDWSEQRHHLSGALGRGLHDRLLTLGWLTRAPASRAVHLTEAGRAGLADTFGVVLTD</sequence>
<comment type="caution">
    <text evidence="3">The sequence shown here is derived from an EMBL/GenBank/DDBJ whole genome shotgun (WGS) entry which is preliminary data.</text>
</comment>
<dbReference type="CDD" id="cd00090">
    <property type="entry name" value="HTH_ARSR"/>
    <property type="match status" value="1"/>
</dbReference>
<dbReference type="InterPro" id="IPR052543">
    <property type="entry name" value="HTH_Metal-responsive_Reg"/>
</dbReference>
<dbReference type="InterPro" id="IPR011991">
    <property type="entry name" value="ArsR-like_HTH"/>
</dbReference>
<evidence type="ECO:0000313" key="3">
    <source>
        <dbReference type="EMBL" id="RCG25309.1"/>
    </source>
</evidence>
<dbReference type="SUPFAM" id="SSF46785">
    <property type="entry name" value="Winged helix' DNA-binding domain"/>
    <property type="match status" value="1"/>
</dbReference>
<dbReference type="PRINTS" id="PR00778">
    <property type="entry name" value="HTHARSR"/>
</dbReference>
<dbReference type="InterPro" id="IPR036388">
    <property type="entry name" value="WH-like_DNA-bd_sf"/>
</dbReference>
<dbReference type="AlphaFoldDB" id="A0A367F5T1"/>
<dbReference type="PROSITE" id="PS50987">
    <property type="entry name" value="HTH_ARSR_2"/>
    <property type="match status" value="1"/>
</dbReference>
<dbReference type="Proteomes" id="UP000253507">
    <property type="component" value="Unassembled WGS sequence"/>
</dbReference>
<reference evidence="3 4" key="1">
    <citation type="submission" date="2018-06" db="EMBL/GenBank/DDBJ databases">
        <title>Streptomyces reniochalinae sp. nov. and Streptomyces diacarnus sp. nov. from marine sponges.</title>
        <authorList>
            <person name="Li L."/>
        </authorList>
    </citation>
    <scope>NUCLEOTIDE SEQUENCE [LARGE SCALE GENOMIC DNA]</scope>
    <source>
        <strain evidence="3 4">LHW50302</strain>
    </source>
</reference>
<name>A0A367F5T1_9ACTN</name>
<organism evidence="3 4">
    <name type="scientific">Streptomyces reniochalinae</name>
    <dbReference type="NCBI Taxonomy" id="2250578"/>
    <lineage>
        <taxon>Bacteria</taxon>
        <taxon>Bacillati</taxon>
        <taxon>Actinomycetota</taxon>
        <taxon>Actinomycetes</taxon>
        <taxon>Kitasatosporales</taxon>
        <taxon>Streptomycetaceae</taxon>
        <taxon>Streptomyces</taxon>
    </lineage>
</organism>
<evidence type="ECO:0000313" key="4">
    <source>
        <dbReference type="Proteomes" id="UP000253507"/>
    </source>
</evidence>
<feature type="region of interest" description="Disordered" evidence="1">
    <location>
        <begin position="1"/>
        <end position="44"/>
    </location>
</feature>
<dbReference type="Pfam" id="PF12840">
    <property type="entry name" value="HTH_20"/>
    <property type="match status" value="1"/>
</dbReference>
<dbReference type="GO" id="GO:0003700">
    <property type="term" value="F:DNA-binding transcription factor activity"/>
    <property type="evidence" value="ECO:0007669"/>
    <property type="project" value="InterPro"/>
</dbReference>
<dbReference type="GO" id="GO:0097063">
    <property type="term" value="F:cadmium ion sensor activity"/>
    <property type="evidence" value="ECO:0007669"/>
    <property type="project" value="TreeGrafter"/>
</dbReference>
<keyword evidence="4" id="KW-1185">Reference proteome</keyword>
<evidence type="ECO:0000259" key="2">
    <source>
        <dbReference type="PROSITE" id="PS50987"/>
    </source>
</evidence>
<dbReference type="SMART" id="SM00418">
    <property type="entry name" value="HTH_ARSR"/>
    <property type="match status" value="1"/>
</dbReference>
<feature type="domain" description="HTH arsR-type" evidence="2">
    <location>
        <begin position="47"/>
        <end position="142"/>
    </location>
</feature>
<dbReference type="NCBIfam" id="NF033788">
    <property type="entry name" value="HTH_metalloreg"/>
    <property type="match status" value="1"/>
</dbReference>
<protein>
    <submittedName>
        <fullName evidence="3">Transcriptional regulator</fullName>
    </submittedName>
</protein>
<dbReference type="Gene3D" id="1.10.10.10">
    <property type="entry name" value="Winged helix-like DNA-binding domain superfamily/Winged helix DNA-binding domain"/>
    <property type="match status" value="1"/>
</dbReference>
<accession>A0A367F5T1</accession>